<dbReference type="RefSeq" id="WP_074197237.1">
    <property type="nucleotide sequence ID" value="NZ_JAEILH010000040.1"/>
</dbReference>
<dbReference type="GO" id="GO:0009036">
    <property type="term" value="F:type II site-specific deoxyribonuclease activity"/>
    <property type="evidence" value="ECO:0007669"/>
    <property type="project" value="InterPro"/>
</dbReference>
<dbReference type="GO" id="GO:0003677">
    <property type="term" value="F:DNA binding"/>
    <property type="evidence" value="ECO:0007669"/>
    <property type="project" value="InterPro"/>
</dbReference>
<sequence>MTLPAHWTEEQLEEQRLAAIEIFRRRRMEEPLEQYIANFDEYQGVIEELLESTLDLSDIDSRLVDVLTAPKLLEAFRYLAGPPISDDDLKVVAEAVLSRQRILRDPEMVGRIKQVVLSGLDRRRFPWVIEGREPTESEREAAIVASAALIATRRLETRRRSDGKREQEASVHAALREMGFTQVASRKVSVLSDAPAPGEFCAESDLGGRKADVLVGLWDRRVMPIECKVSNSSTNSVKRLNNDAAVKAETWRKDFGQLQMVPSAVLGGVYKLHNLQDAQRRGLSLFWAHDLNSLTNWISSTKR</sequence>
<organism evidence="1 2">
    <name type="scientific">Pseudomonas rhodesiae</name>
    <dbReference type="NCBI Taxonomy" id="76760"/>
    <lineage>
        <taxon>Bacteria</taxon>
        <taxon>Pseudomonadati</taxon>
        <taxon>Pseudomonadota</taxon>
        <taxon>Gammaproteobacteria</taxon>
        <taxon>Pseudomonadales</taxon>
        <taxon>Pseudomonadaceae</taxon>
        <taxon>Pseudomonas</taxon>
    </lineage>
</organism>
<dbReference type="EMBL" id="JAEILH010000040">
    <property type="protein sequence ID" value="MBI6626656.1"/>
    <property type="molecule type" value="Genomic_DNA"/>
</dbReference>
<proteinExistence type="predicted"/>
<dbReference type="AlphaFoldDB" id="A0A8I1E7S1"/>
<name>A0A8I1E7S1_9PSED</name>
<dbReference type="Pfam" id="PF09572">
    <property type="entry name" value="RE_XamI"/>
    <property type="match status" value="1"/>
</dbReference>
<accession>A0A8I1E7S1</accession>
<comment type="caution">
    <text evidence="1">The sequence shown here is derived from an EMBL/GenBank/DDBJ whole genome shotgun (WGS) entry which is preliminary data.</text>
</comment>
<keyword evidence="1" id="KW-0540">Nuclease</keyword>
<gene>
    <name evidence="1" type="ORF">YA0853_23765</name>
</gene>
<dbReference type="Proteomes" id="UP000645865">
    <property type="component" value="Unassembled WGS sequence"/>
</dbReference>
<evidence type="ECO:0000313" key="1">
    <source>
        <dbReference type="EMBL" id="MBI6626656.1"/>
    </source>
</evidence>
<keyword evidence="1" id="KW-0255">Endonuclease</keyword>
<evidence type="ECO:0000313" key="2">
    <source>
        <dbReference type="Proteomes" id="UP000645865"/>
    </source>
</evidence>
<dbReference type="GO" id="GO:0009307">
    <property type="term" value="P:DNA restriction-modification system"/>
    <property type="evidence" value="ECO:0007669"/>
    <property type="project" value="InterPro"/>
</dbReference>
<reference evidence="1" key="1">
    <citation type="submission" date="2020-12" db="EMBL/GenBank/DDBJ databases">
        <title>Comparative genomic insights into the epidemiology and virulence of plant pathogenic Pseudomonads from Turkey.</title>
        <authorList>
            <person name="Dillon M."/>
            <person name="Ruiz-Bedoya T."/>
            <person name="Bendalovic-Torma C."/>
            <person name="Guttman K.M."/>
            <person name="Kwak H."/>
            <person name="Middleton M.A."/>
            <person name="Wang P.W."/>
            <person name="Horuz S."/>
            <person name="Aysan Y."/>
            <person name="Guttman D.S."/>
        </authorList>
    </citation>
    <scope>NUCLEOTIDE SEQUENCE</scope>
    <source>
        <strain evidence="1">S5_IA_3a</strain>
    </source>
</reference>
<dbReference type="InterPro" id="IPR019072">
    <property type="entry name" value="Restrct_endonuc_II_XamI"/>
</dbReference>
<protein>
    <submittedName>
        <fullName evidence="1">XamI family restriction endonuclease</fullName>
    </submittedName>
</protein>
<keyword evidence="1" id="KW-0378">Hydrolase</keyword>